<evidence type="ECO:0000313" key="2">
    <source>
        <dbReference type="Proteomes" id="UP000250321"/>
    </source>
</evidence>
<organism evidence="1 2">
    <name type="scientific">Prunus yedoensis var. nudiflora</name>
    <dbReference type="NCBI Taxonomy" id="2094558"/>
    <lineage>
        <taxon>Eukaryota</taxon>
        <taxon>Viridiplantae</taxon>
        <taxon>Streptophyta</taxon>
        <taxon>Embryophyta</taxon>
        <taxon>Tracheophyta</taxon>
        <taxon>Spermatophyta</taxon>
        <taxon>Magnoliopsida</taxon>
        <taxon>eudicotyledons</taxon>
        <taxon>Gunneridae</taxon>
        <taxon>Pentapetalae</taxon>
        <taxon>rosids</taxon>
        <taxon>fabids</taxon>
        <taxon>Rosales</taxon>
        <taxon>Rosaceae</taxon>
        <taxon>Amygdaloideae</taxon>
        <taxon>Amygdaleae</taxon>
        <taxon>Prunus</taxon>
    </lineage>
</organism>
<protein>
    <submittedName>
        <fullName evidence="1">Uncharacterized protein</fullName>
    </submittedName>
</protein>
<comment type="caution">
    <text evidence="1">The sequence shown here is derived from an EMBL/GenBank/DDBJ whole genome shotgun (WGS) entry which is preliminary data.</text>
</comment>
<proteinExistence type="predicted"/>
<sequence>MEWFVGRDCDGSPGWLKLRSEVGEFVAAGGEGGGKNDSALVVEAEAVRNGLATGIQRG</sequence>
<dbReference type="Proteomes" id="UP000250321">
    <property type="component" value="Unassembled WGS sequence"/>
</dbReference>
<dbReference type="AlphaFoldDB" id="A0A314ZNE5"/>
<gene>
    <name evidence="1" type="ORF">Pyn_32454</name>
</gene>
<reference evidence="1 2" key="1">
    <citation type="submission" date="2018-02" db="EMBL/GenBank/DDBJ databases">
        <title>Draft genome of wild Prunus yedoensis var. nudiflora.</title>
        <authorList>
            <person name="Baek S."/>
            <person name="Kim J.-H."/>
            <person name="Choi K."/>
            <person name="Kim G.-B."/>
            <person name="Cho A."/>
            <person name="Jang H."/>
            <person name="Shin C.-H."/>
            <person name="Yu H.-J."/>
            <person name="Mun J.-H."/>
        </authorList>
    </citation>
    <scope>NUCLEOTIDE SEQUENCE [LARGE SCALE GENOMIC DNA]</scope>
    <source>
        <strain evidence="2">cv. Jeju island</strain>
        <tissue evidence="1">Leaf</tissue>
    </source>
</reference>
<accession>A0A314ZNE5</accession>
<keyword evidence="2" id="KW-1185">Reference proteome</keyword>
<evidence type="ECO:0000313" key="1">
    <source>
        <dbReference type="EMBL" id="PQQ20180.1"/>
    </source>
</evidence>
<name>A0A314ZNE5_PRUYE</name>
<dbReference type="EMBL" id="PJQY01000041">
    <property type="protein sequence ID" value="PQQ20180.1"/>
    <property type="molecule type" value="Genomic_DNA"/>
</dbReference>